<keyword evidence="1" id="KW-1133">Transmembrane helix</keyword>
<organism evidence="2 3">
    <name type="scientific">Candidatus Lokiarchaeum ossiferum</name>
    <dbReference type="NCBI Taxonomy" id="2951803"/>
    <lineage>
        <taxon>Archaea</taxon>
        <taxon>Promethearchaeati</taxon>
        <taxon>Promethearchaeota</taxon>
        <taxon>Promethearchaeia</taxon>
        <taxon>Promethearchaeales</taxon>
        <taxon>Promethearchaeaceae</taxon>
        <taxon>Candidatus Lokiarchaeum</taxon>
    </lineage>
</organism>
<gene>
    <name evidence="2" type="ORF">NEF87_004818</name>
</gene>
<sequence length="200" mass="23954">MVTIKFLNEASTTVAVKREFSDHKEHLLIISSFSLITIVLMIANYISTQKIPRFYYSYLVIFLLIILYFIFPTSILIIDLEKNRWDIKKMLYFIPYNHQIGKISDISRFVSYEMVDHRKKNPKSKLSYRKTKYYSSFEIWGFRDSDGNILKNIFSSRTVYIFSSHEKELRENNRIGLSLEKYFTTLKIPIEYEAIREIEH</sequence>
<name>A0ABY6HYC0_9ARCH</name>
<keyword evidence="1" id="KW-0472">Membrane</keyword>
<evidence type="ECO:0008006" key="4">
    <source>
        <dbReference type="Google" id="ProtNLM"/>
    </source>
</evidence>
<keyword evidence="1" id="KW-0812">Transmembrane</keyword>
<dbReference type="EMBL" id="CP104013">
    <property type="protein sequence ID" value="UYP48533.1"/>
    <property type="molecule type" value="Genomic_DNA"/>
</dbReference>
<reference evidence="2" key="1">
    <citation type="submission" date="2022-09" db="EMBL/GenBank/DDBJ databases">
        <title>Actin cytoskeleton and complex cell architecture in an #Asgard archaeon.</title>
        <authorList>
            <person name="Ponce Toledo R.I."/>
            <person name="Schleper C."/>
            <person name="Rodrigues Oliveira T."/>
            <person name="Wollweber F."/>
            <person name="Xu J."/>
            <person name="Rittmann S."/>
            <person name="Klingl A."/>
            <person name="Pilhofer M."/>
        </authorList>
    </citation>
    <scope>NUCLEOTIDE SEQUENCE</scope>
    <source>
        <strain evidence="2">B-35</strain>
    </source>
</reference>
<evidence type="ECO:0000313" key="3">
    <source>
        <dbReference type="Proteomes" id="UP001208689"/>
    </source>
</evidence>
<feature type="transmembrane region" description="Helical" evidence="1">
    <location>
        <begin position="58"/>
        <end position="80"/>
    </location>
</feature>
<keyword evidence="3" id="KW-1185">Reference proteome</keyword>
<proteinExistence type="predicted"/>
<evidence type="ECO:0000256" key="1">
    <source>
        <dbReference type="SAM" id="Phobius"/>
    </source>
</evidence>
<evidence type="ECO:0000313" key="2">
    <source>
        <dbReference type="EMBL" id="UYP48533.1"/>
    </source>
</evidence>
<protein>
    <recommendedName>
        <fullName evidence="4">Bacterial Pleckstrin homology domain-containing protein</fullName>
    </recommendedName>
</protein>
<dbReference type="Proteomes" id="UP001208689">
    <property type="component" value="Chromosome"/>
</dbReference>
<accession>A0ABY6HYC0</accession>
<feature type="transmembrane region" description="Helical" evidence="1">
    <location>
        <begin position="27"/>
        <end position="46"/>
    </location>
</feature>